<dbReference type="Pfam" id="PF02913">
    <property type="entry name" value="FAD-oxidase_C"/>
    <property type="match status" value="1"/>
</dbReference>
<keyword evidence="5" id="KW-0560">Oxidoreductase</keyword>
<dbReference type="GO" id="GO:1903457">
    <property type="term" value="P:lactate catabolic process"/>
    <property type="evidence" value="ECO:0007669"/>
    <property type="project" value="TreeGrafter"/>
</dbReference>
<comment type="cofactor">
    <cofactor evidence="1">
        <name>FAD</name>
        <dbReference type="ChEBI" id="CHEBI:57692"/>
    </cofactor>
</comment>
<evidence type="ECO:0000259" key="6">
    <source>
        <dbReference type="PROSITE" id="PS51387"/>
    </source>
</evidence>
<dbReference type="SUPFAM" id="SSF55103">
    <property type="entry name" value="FAD-linked oxidases, C-terminal domain"/>
    <property type="match status" value="1"/>
</dbReference>
<dbReference type="EMBL" id="DS499594">
    <property type="protein sequence ID" value="EDP56964.1"/>
    <property type="molecule type" value="Genomic_DNA"/>
</dbReference>
<dbReference type="GO" id="GO:0071949">
    <property type="term" value="F:FAD binding"/>
    <property type="evidence" value="ECO:0007669"/>
    <property type="project" value="InterPro"/>
</dbReference>
<dbReference type="AlphaFoldDB" id="B0XPC6"/>
<dbReference type="InterPro" id="IPR016169">
    <property type="entry name" value="FAD-bd_PCMH_sub2"/>
</dbReference>
<dbReference type="FunFam" id="3.30.70.2740:FF:000001">
    <property type="entry name" value="D-lactate dehydrogenase mitochondrial"/>
    <property type="match status" value="1"/>
</dbReference>
<keyword evidence="8" id="KW-1185">Reference proteome</keyword>
<keyword evidence="3" id="KW-0285">Flavoprotein</keyword>
<dbReference type="InterPro" id="IPR016166">
    <property type="entry name" value="FAD-bd_PCMH"/>
</dbReference>
<evidence type="ECO:0000256" key="2">
    <source>
        <dbReference type="ARBA" id="ARBA00008000"/>
    </source>
</evidence>
<dbReference type="VEuPathDB" id="FungiDB:AFUB_016870"/>
<evidence type="ECO:0000313" key="8">
    <source>
        <dbReference type="Proteomes" id="UP000001699"/>
    </source>
</evidence>
<dbReference type="FunFam" id="3.30.465.10:FF:000014">
    <property type="entry name" value="D-lactate dehydrogenase (Cytochrome), putative"/>
    <property type="match status" value="1"/>
</dbReference>
<proteinExistence type="inferred from homology"/>
<evidence type="ECO:0000256" key="1">
    <source>
        <dbReference type="ARBA" id="ARBA00001974"/>
    </source>
</evidence>
<evidence type="ECO:0000313" key="7">
    <source>
        <dbReference type="EMBL" id="EDP56964.1"/>
    </source>
</evidence>
<dbReference type="GO" id="GO:0005739">
    <property type="term" value="C:mitochondrion"/>
    <property type="evidence" value="ECO:0007669"/>
    <property type="project" value="TreeGrafter"/>
</dbReference>
<dbReference type="HOGENOM" id="CLU_017779_3_2_1"/>
<dbReference type="PhylomeDB" id="B0XPC6"/>
<dbReference type="InterPro" id="IPR006094">
    <property type="entry name" value="Oxid_FAD_bind_N"/>
</dbReference>
<keyword evidence="4" id="KW-0274">FAD</keyword>
<dbReference type="SUPFAM" id="SSF56176">
    <property type="entry name" value="FAD-binding/transporter-associated domain-like"/>
    <property type="match status" value="1"/>
</dbReference>
<reference evidence="7 8" key="1">
    <citation type="journal article" date="2008" name="PLoS Genet.">
        <title>Genomic islands in the pathogenic filamentous fungus Aspergillus fumigatus.</title>
        <authorList>
            <person name="Fedorova N.D."/>
            <person name="Khaldi N."/>
            <person name="Joardar V.S."/>
            <person name="Maiti R."/>
            <person name="Amedeo P."/>
            <person name="Anderson M.J."/>
            <person name="Crabtree J."/>
            <person name="Silva J.C."/>
            <person name="Badger J.H."/>
            <person name="Albarraq A."/>
            <person name="Angiuoli S."/>
            <person name="Bussey H."/>
            <person name="Bowyer P."/>
            <person name="Cotty P.J."/>
            <person name="Dyer P.S."/>
            <person name="Egan A."/>
            <person name="Galens K."/>
            <person name="Fraser-Liggett C.M."/>
            <person name="Haas B.J."/>
            <person name="Inman J.M."/>
            <person name="Kent R."/>
            <person name="Lemieux S."/>
            <person name="Malavazi I."/>
            <person name="Orvis J."/>
            <person name="Roemer T."/>
            <person name="Ronning C.M."/>
            <person name="Sundaram J.P."/>
            <person name="Sutton G."/>
            <person name="Turner G."/>
            <person name="Venter J.C."/>
            <person name="White O.R."/>
            <person name="Whitty B.R."/>
            <person name="Youngman P."/>
            <person name="Wolfe K.H."/>
            <person name="Goldman G.H."/>
            <person name="Wortman J.R."/>
            <person name="Jiang B."/>
            <person name="Denning D.W."/>
            <person name="Nierman W.C."/>
        </authorList>
    </citation>
    <scope>NUCLEOTIDE SEQUENCE [LARGE SCALE GENOMIC DNA]</scope>
    <source>
        <strain evidence="8">CBS 144.89 / FGSC A1163 / CEA10</strain>
    </source>
</reference>
<dbReference type="InterPro" id="IPR016164">
    <property type="entry name" value="FAD-linked_Oxase-like_C"/>
</dbReference>
<feature type="domain" description="FAD-binding PCMH-type" evidence="6">
    <location>
        <begin position="130"/>
        <end position="307"/>
    </location>
</feature>
<dbReference type="GO" id="GO:0004458">
    <property type="term" value="F:D-lactate dehydrogenase (cytochrome) activity"/>
    <property type="evidence" value="ECO:0007669"/>
    <property type="project" value="TreeGrafter"/>
</dbReference>
<dbReference type="Gene3D" id="3.30.70.2740">
    <property type="match status" value="1"/>
</dbReference>
<accession>B0XPC6</accession>
<dbReference type="Pfam" id="PF01565">
    <property type="entry name" value="FAD_binding_4"/>
    <property type="match status" value="1"/>
</dbReference>
<dbReference type="Gene3D" id="3.30.465.10">
    <property type="match status" value="1"/>
</dbReference>
<comment type="similarity">
    <text evidence="2">Belongs to the FAD-binding oxidoreductase/transferase type 4 family.</text>
</comment>
<sequence>MGQMIHCPQTVRFVLKAATQLSRVRLPIQSIRGAHSHGTRRGNPSFPQSFSSSWSFTAFGVGVTGLGFSLWQLSQSNSSQVPPAAAQYADEEVMLKGVREISSALGPESVTTDRDDIDLHSYSEVSTSHCAARPVAVVTPKTTEEVSLIARICSKYKIPMIPFGGGSSVEGNFTTPHSGISIDFSQMNKIIALHEDDMDVVVQPGVNWVDLNEKIKESGLFLPMDPSPTAHIGGMVATNCSGTNAVRYGTMKDWVINLTVVLADGSVIKTRHRPRKSSAGYNLNALFTGSEGTLGMITEITLKLAPIPETQSAAVATFSSVRNAVACATKIMRQGIPVAAVELMDEVQMQVINKNGGAGGRLWEEKPTLMFKFSGTEQSVSADIARVEKIISQEGGSAFEFARTEKEMRNLWSARKEAVWAMCAQRPEGTQIWSTDVAVPLSSLPEIIELSKTESSSLGLFSSVLGHVGDGNFHQAVMYDPSDPSQAHGVRECVRKMVRRAVEMEGTVSAFLGRTRHRLGQKGVPCGGTWATNYRCNASSEAEFRPSVRPTPWGRFLKTDDHSFLMNPGKVFEP</sequence>
<evidence type="ECO:0000256" key="5">
    <source>
        <dbReference type="ARBA" id="ARBA00023002"/>
    </source>
</evidence>
<dbReference type="InterPro" id="IPR004113">
    <property type="entry name" value="FAD-bd_oxidored_4_C"/>
</dbReference>
<dbReference type="Proteomes" id="UP000001699">
    <property type="component" value="Unassembled WGS sequence"/>
</dbReference>
<dbReference type="PANTHER" id="PTHR11748">
    <property type="entry name" value="D-LACTATE DEHYDROGENASE"/>
    <property type="match status" value="1"/>
</dbReference>
<organism evidence="7 8">
    <name type="scientific">Aspergillus fumigatus (strain CBS 144.89 / FGSC A1163 / CEA10)</name>
    <name type="common">Neosartorya fumigata</name>
    <dbReference type="NCBI Taxonomy" id="451804"/>
    <lineage>
        <taxon>Eukaryota</taxon>
        <taxon>Fungi</taxon>
        <taxon>Dikarya</taxon>
        <taxon>Ascomycota</taxon>
        <taxon>Pezizomycotina</taxon>
        <taxon>Eurotiomycetes</taxon>
        <taxon>Eurotiomycetidae</taxon>
        <taxon>Eurotiales</taxon>
        <taxon>Aspergillaceae</taxon>
        <taxon>Aspergillus</taxon>
        <taxon>Aspergillus subgen. Fumigati</taxon>
    </lineage>
</organism>
<evidence type="ECO:0000256" key="3">
    <source>
        <dbReference type="ARBA" id="ARBA00022630"/>
    </source>
</evidence>
<protein>
    <submittedName>
        <fullName evidence="7">D-lactate dehydrogenase (Cytochrome), putative</fullName>
    </submittedName>
</protein>
<dbReference type="InterPro" id="IPR036318">
    <property type="entry name" value="FAD-bd_PCMH-like_sf"/>
</dbReference>
<dbReference type="PANTHER" id="PTHR11748:SF83">
    <property type="entry name" value="DEHYDROGENASE (CYTOCHROME), PUTATIVE (AFU_ORTHOLOGUE AFUA_1G17520)-RELATED"/>
    <property type="match status" value="1"/>
</dbReference>
<evidence type="ECO:0000256" key="4">
    <source>
        <dbReference type="ARBA" id="ARBA00022827"/>
    </source>
</evidence>
<dbReference type="OrthoDB" id="7786253at2759"/>
<name>B0XPC6_ASPFC</name>
<dbReference type="GO" id="GO:0008720">
    <property type="term" value="F:D-lactate dehydrogenase (NAD+) activity"/>
    <property type="evidence" value="ECO:0007669"/>
    <property type="project" value="TreeGrafter"/>
</dbReference>
<dbReference type="PROSITE" id="PS51387">
    <property type="entry name" value="FAD_PCMH"/>
    <property type="match status" value="1"/>
</dbReference>
<gene>
    <name evidence="7" type="ORF">AFUB_016870</name>
</gene>